<comment type="subcellular location">
    <subcellularLocation>
        <location evidence="1">Nucleus</location>
    </subcellularLocation>
</comment>
<dbReference type="PROSITE" id="PS50888">
    <property type="entry name" value="BHLH"/>
    <property type="match status" value="1"/>
</dbReference>
<evidence type="ECO:0000313" key="9">
    <source>
        <dbReference type="Proteomes" id="UP001327560"/>
    </source>
</evidence>
<dbReference type="Proteomes" id="UP001327560">
    <property type="component" value="Chromosome 3"/>
</dbReference>
<keyword evidence="9" id="KW-1185">Reference proteome</keyword>
<dbReference type="GO" id="GO:0003700">
    <property type="term" value="F:DNA-binding transcription factor activity"/>
    <property type="evidence" value="ECO:0007669"/>
    <property type="project" value="TreeGrafter"/>
</dbReference>
<evidence type="ECO:0000256" key="1">
    <source>
        <dbReference type="ARBA" id="ARBA00004123"/>
    </source>
</evidence>
<accession>A0AAQ3K5K7</accession>
<protein>
    <submittedName>
        <fullName evidence="8">Transcription factor bHLH62</fullName>
    </submittedName>
</protein>
<dbReference type="SUPFAM" id="SSF47459">
    <property type="entry name" value="HLH, helix-loop-helix DNA-binding domain"/>
    <property type="match status" value="1"/>
</dbReference>
<feature type="compositionally biased region" description="Basic and acidic residues" evidence="6">
    <location>
        <begin position="211"/>
        <end position="225"/>
    </location>
</feature>
<dbReference type="FunFam" id="4.10.280.10:FF:000002">
    <property type="entry name" value="Basic helix-loop-helix transcription factor"/>
    <property type="match status" value="1"/>
</dbReference>
<keyword evidence="5" id="KW-0539">Nucleus</keyword>
<evidence type="ECO:0000256" key="3">
    <source>
        <dbReference type="ARBA" id="ARBA00023015"/>
    </source>
</evidence>
<keyword evidence="4" id="KW-0804">Transcription</keyword>
<gene>
    <name evidence="8" type="ORF">Cni_G10116</name>
</gene>
<evidence type="ECO:0000259" key="7">
    <source>
        <dbReference type="PROSITE" id="PS50888"/>
    </source>
</evidence>
<dbReference type="AlphaFoldDB" id="A0AAQ3K5K7"/>
<proteinExistence type="inferred from homology"/>
<comment type="similarity">
    <text evidence="2">Belongs to the bHLH protein family.</text>
</comment>
<dbReference type="InterPro" id="IPR024097">
    <property type="entry name" value="bHLH_ZIP_TF"/>
</dbReference>
<name>A0AAQ3K5K7_9LILI</name>
<feature type="compositionally biased region" description="Polar residues" evidence="6">
    <location>
        <begin position="228"/>
        <end position="251"/>
    </location>
</feature>
<reference evidence="8 9" key="1">
    <citation type="submission" date="2023-10" db="EMBL/GenBank/DDBJ databases">
        <title>Chromosome-scale genome assembly provides insights into flower coloration mechanisms of Canna indica.</title>
        <authorList>
            <person name="Li C."/>
        </authorList>
    </citation>
    <scope>NUCLEOTIDE SEQUENCE [LARGE SCALE GENOMIC DNA]</scope>
    <source>
        <tissue evidence="8">Flower</tissue>
    </source>
</reference>
<dbReference type="PANTHER" id="PTHR12565:SF418">
    <property type="entry name" value="BHLH-TRANSCRIPTION FACTOR"/>
    <property type="match status" value="1"/>
</dbReference>
<dbReference type="InterPro" id="IPR011598">
    <property type="entry name" value="bHLH_dom"/>
</dbReference>
<feature type="region of interest" description="Disordered" evidence="6">
    <location>
        <begin position="179"/>
        <end position="339"/>
    </location>
</feature>
<dbReference type="InterPro" id="IPR036638">
    <property type="entry name" value="HLH_DNA-bd_sf"/>
</dbReference>
<dbReference type="PANTHER" id="PTHR12565">
    <property type="entry name" value="STEROL REGULATORY ELEMENT-BINDING PROTEIN"/>
    <property type="match status" value="1"/>
</dbReference>
<feature type="compositionally biased region" description="Basic and acidic residues" evidence="6">
    <location>
        <begin position="324"/>
        <end position="339"/>
    </location>
</feature>
<dbReference type="CDD" id="cd18919">
    <property type="entry name" value="bHLH_AtBPE_like"/>
    <property type="match status" value="1"/>
</dbReference>
<evidence type="ECO:0000256" key="2">
    <source>
        <dbReference type="ARBA" id="ARBA00005510"/>
    </source>
</evidence>
<dbReference type="EMBL" id="CP136892">
    <property type="protein sequence ID" value="WOL01400.1"/>
    <property type="molecule type" value="Genomic_DNA"/>
</dbReference>
<keyword evidence="3" id="KW-0805">Transcription regulation</keyword>
<dbReference type="GO" id="GO:0046983">
    <property type="term" value="F:protein dimerization activity"/>
    <property type="evidence" value="ECO:0007669"/>
    <property type="project" value="InterPro"/>
</dbReference>
<organism evidence="8 9">
    <name type="scientific">Canna indica</name>
    <name type="common">Indian-shot</name>
    <dbReference type="NCBI Taxonomy" id="4628"/>
    <lineage>
        <taxon>Eukaryota</taxon>
        <taxon>Viridiplantae</taxon>
        <taxon>Streptophyta</taxon>
        <taxon>Embryophyta</taxon>
        <taxon>Tracheophyta</taxon>
        <taxon>Spermatophyta</taxon>
        <taxon>Magnoliopsida</taxon>
        <taxon>Liliopsida</taxon>
        <taxon>Zingiberales</taxon>
        <taxon>Cannaceae</taxon>
        <taxon>Canna</taxon>
    </lineage>
</organism>
<evidence type="ECO:0000256" key="4">
    <source>
        <dbReference type="ARBA" id="ARBA00023163"/>
    </source>
</evidence>
<evidence type="ECO:0000313" key="8">
    <source>
        <dbReference type="EMBL" id="WOL01400.1"/>
    </source>
</evidence>
<feature type="compositionally biased region" description="Low complexity" evidence="6">
    <location>
        <begin position="181"/>
        <end position="193"/>
    </location>
</feature>
<dbReference type="Pfam" id="PF00010">
    <property type="entry name" value="HLH"/>
    <property type="match status" value="1"/>
</dbReference>
<sequence>MEKARFFDVNRHSPNGMMSLEMNVDAAAAGQLPQQFLNLGWEQPMHHDAQFESALSSLVSSPSSNPQAANESTVMHELIGRLGSICNSGEATPTSRYHSAHTSYYSTPLNSPPKLNLSTMDIQLQGTGGLPIPGNQMAMGQFAPFAADPGFAERAARFSCFGERSYVNLENQFALPETGKLSRVSSSRSLKAVGRPQMGVHDNGKDAPLSDPERVDMEMRSKPDGRASGSTTLDESEFANSQEASSASDRTTAGVAKNNATKRKSAPKGKAKQVALLSSVTNPPKPTTEEYSDAKRSKLADINGVDQDSAVKPKTEQTGNAGEKQGKENNAKPPEPPKDYIHVRARRGQATDSHSLAERVRREKISERMKQLQDLVPGCNKLTGKAVMLDEIINYVQSLQRQVEFLSMKLATLNPQLDFNVENPTPKDMNQGHDPSSFLQQFHPLDQATTTFSYTQQPLNSIITNGVDAQGSFNTVDSSAHQIPCLQIHPLDGLAYSTSQVGNLRGNELHYVVQMGFVQSQLGAAFHSQSLPDEENCKSDKFSAQT</sequence>
<feature type="domain" description="BHLH" evidence="7">
    <location>
        <begin position="349"/>
        <end position="399"/>
    </location>
</feature>
<dbReference type="GO" id="GO:0005634">
    <property type="term" value="C:nucleus"/>
    <property type="evidence" value="ECO:0007669"/>
    <property type="project" value="UniProtKB-SubCell"/>
</dbReference>
<evidence type="ECO:0000256" key="5">
    <source>
        <dbReference type="ARBA" id="ARBA00023242"/>
    </source>
</evidence>
<dbReference type="Gene3D" id="4.10.280.10">
    <property type="entry name" value="Helix-loop-helix DNA-binding domain"/>
    <property type="match status" value="1"/>
</dbReference>
<evidence type="ECO:0000256" key="6">
    <source>
        <dbReference type="SAM" id="MobiDB-lite"/>
    </source>
</evidence>
<feature type="compositionally biased region" description="Basic residues" evidence="6">
    <location>
        <begin position="260"/>
        <end position="271"/>
    </location>
</feature>
<dbReference type="SMART" id="SM00353">
    <property type="entry name" value="HLH"/>
    <property type="match status" value="1"/>
</dbReference>